<dbReference type="OrthoDB" id="10643621at2759"/>
<evidence type="ECO:0000256" key="1">
    <source>
        <dbReference type="SAM" id="MobiDB-lite"/>
    </source>
</evidence>
<evidence type="ECO:0000313" key="3">
    <source>
        <dbReference type="Proteomes" id="UP000020467"/>
    </source>
</evidence>
<dbReference type="KEGG" id="cfj:CFIO01_02682"/>
<keyword evidence="3" id="KW-1185">Reference proteome</keyword>
<feature type="compositionally biased region" description="Polar residues" evidence="1">
    <location>
        <begin position="82"/>
        <end position="96"/>
    </location>
</feature>
<gene>
    <name evidence="2" type="ORF">CFIO01_02682</name>
</gene>
<comment type="caution">
    <text evidence="2">The sequence shown here is derived from an EMBL/GenBank/DDBJ whole genome shotgun (WGS) entry which is preliminary data.</text>
</comment>
<accession>A0A010RV42</accession>
<feature type="region of interest" description="Disordered" evidence="1">
    <location>
        <begin position="66"/>
        <end position="116"/>
    </location>
</feature>
<dbReference type="AlphaFoldDB" id="A0A010RV42"/>
<dbReference type="EMBL" id="JARH01000344">
    <property type="protein sequence ID" value="EXF81974.1"/>
    <property type="molecule type" value="Genomic_DNA"/>
</dbReference>
<sequence length="213" mass="23140">MHVFGALMGPPAVDGSVFSSPFCPMWPQTRGSDSIRDGAAPNSFATAEVVAENIGGSNAPAMAQLRRCTSATHRQPRDDIRAQSSRSSPQRTNAPNTKRARTPHTASQGSQLSLRLGGQGEKKRFSRFFALVSDPVQTPSRPNLLQSSPQSRRVRAHLVTSEALSQDDPSSARPGCRRCLSKFLFLFLSLIVVWLQVVTREAILDVALIHAHA</sequence>
<protein>
    <submittedName>
        <fullName evidence="2">Uncharacterized protein</fullName>
    </submittedName>
</protein>
<proteinExistence type="predicted"/>
<dbReference type="Proteomes" id="UP000020467">
    <property type="component" value="Unassembled WGS sequence"/>
</dbReference>
<evidence type="ECO:0000313" key="2">
    <source>
        <dbReference type="EMBL" id="EXF81974.1"/>
    </source>
</evidence>
<organism evidence="2 3">
    <name type="scientific">Colletotrichum fioriniae PJ7</name>
    <dbReference type="NCBI Taxonomy" id="1445577"/>
    <lineage>
        <taxon>Eukaryota</taxon>
        <taxon>Fungi</taxon>
        <taxon>Dikarya</taxon>
        <taxon>Ascomycota</taxon>
        <taxon>Pezizomycotina</taxon>
        <taxon>Sordariomycetes</taxon>
        <taxon>Hypocreomycetidae</taxon>
        <taxon>Glomerellales</taxon>
        <taxon>Glomerellaceae</taxon>
        <taxon>Colletotrichum</taxon>
        <taxon>Colletotrichum acutatum species complex</taxon>
    </lineage>
</organism>
<feature type="compositionally biased region" description="Low complexity" evidence="1">
    <location>
        <begin position="107"/>
        <end position="116"/>
    </location>
</feature>
<dbReference type="HOGENOM" id="CLU_1294295_0_0_1"/>
<name>A0A010RV42_9PEZI</name>
<reference evidence="2 3" key="1">
    <citation type="submission" date="2014-02" db="EMBL/GenBank/DDBJ databases">
        <title>The genome sequence of Colletotrichum fioriniae PJ7.</title>
        <authorList>
            <person name="Baroncelli R."/>
            <person name="Thon M.R."/>
        </authorList>
    </citation>
    <scope>NUCLEOTIDE SEQUENCE [LARGE SCALE GENOMIC DNA]</scope>
    <source>
        <strain evidence="2 3">PJ7</strain>
    </source>
</reference>